<keyword evidence="4" id="KW-1185">Reference proteome</keyword>
<accession>A0A844XW07</accession>
<dbReference type="PANTHER" id="PTHR30590">
    <property type="entry name" value="INNER MEMBRANE PROTEIN"/>
    <property type="match status" value="1"/>
</dbReference>
<comment type="caution">
    <text evidence="3">The sequence shown here is derived from an EMBL/GenBank/DDBJ whole genome shotgun (WGS) entry which is preliminary data.</text>
</comment>
<dbReference type="EMBL" id="WTYF01000002">
    <property type="protein sequence ID" value="MXO49734.1"/>
    <property type="molecule type" value="Genomic_DNA"/>
</dbReference>
<feature type="transmembrane region" description="Helical" evidence="1">
    <location>
        <begin position="65"/>
        <end position="87"/>
    </location>
</feature>
<feature type="transmembrane region" description="Helical" evidence="1">
    <location>
        <begin position="332"/>
        <end position="354"/>
    </location>
</feature>
<sequence length="406" mass="44899">MTKVSGLIEPAGASDRFTEIDALRGFALFGILLANLPVWIGIPFAGERVPELMGSVTQQQFAAVFNGILDGKFYTIFSALFGLGFSLQLERLDARGADGRRIFIRRMAVLLVFGLIHICLIWPGDILMLYALLGFTLPLFRPLSDRVLLATSAVLIFVLPSLLVFFVNNQSPGWASPMWDWAMNIYVAAGGTATTDSEYFNDLATGGVAELIPRAASEWAFGIVGRIEDWRFLKVLGTMLLGMWAGRLLVRGNLIGNRTLLWRVLLVGLAIGVPCSIVYAQQMPHQQSHWSSLLGTAPLGFAYAAAFLLIIPYTPRLRRILADAGRMALTNYIGTSVVMGLIFYGIGLGMMGTLKVPETYAIGLLFFALMLVWSRLWLSRYKQGPLEWLWRRLTYPPKPPAKVTMA</sequence>
<dbReference type="InterPro" id="IPR007349">
    <property type="entry name" value="DUF418"/>
</dbReference>
<feature type="transmembrane region" description="Helical" evidence="1">
    <location>
        <begin position="147"/>
        <end position="168"/>
    </location>
</feature>
<evidence type="ECO:0000313" key="4">
    <source>
        <dbReference type="Proteomes" id="UP000444185"/>
    </source>
</evidence>
<dbReference type="RefSeq" id="WP_160606079.1">
    <property type="nucleotide sequence ID" value="NZ_WTYF01000002.1"/>
</dbReference>
<gene>
    <name evidence="3" type="ORF">GRI42_00245</name>
</gene>
<dbReference type="InterPro" id="IPR052529">
    <property type="entry name" value="Bact_Transport_Assoc"/>
</dbReference>
<dbReference type="Pfam" id="PF04235">
    <property type="entry name" value="DUF418"/>
    <property type="match status" value="1"/>
</dbReference>
<dbReference type="OrthoDB" id="9807744at2"/>
<protein>
    <submittedName>
        <fullName evidence="3">DUF418 domain-containing protein</fullName>
    </submittedName>
</protein>
<feature type="transmembrane region" description="Helical" evidence="1">
    <location>
        <begin position="292"/>
        <end position="311"/>
    </location>
</feature>
<feature type="transmembrane region" description="Helical" evidence="1">
    <location>
        <begin position="108"/>
        <end position="135"/>
    </location>
</feature>
<organism evidence="3 4">
    <name type="scientific">Qipengyuania gaetbuli</name>
    <dbReference type="NCBI Taxonomy" id="266952"/>
    <lineage>
        <taxon>Bacteria</taxon>
        <taxon>Pseudomonadati</taxon>
        <taxon>Pseudomonadota</taxon>
        <taxon>Alphaproteobacteria</taxon>
        <taxon>Sphingomonadales</taxon>
        <taxon>Erythrobacteraceae</taxon>
        <taxon>Qipengyuania</taxon>
    </lineage>
</organism>
<keyword evidence="1" id="KW-1133">Transmembrane helix</keyword>
<feature type="transmembrane region" description="Helical" evidence="1">
    <location>
        <begin position="260"/>
        <end position="280"/>
    </location>
</feature>
<keyword evidence="1" id="KW-0812">Transmembrane</keyword>
<dbReference type="PANTHER" id="PTHR30590:SF2">
    <property type="entry name" value="INNER MEMBRANE PROTEIN"/>
    <property type="match status" value="1"/>
</dbReference>
<name>A0A844XW07_9SPHN</name>
<reference evidence="3 4" key="1">
    <citation type="submission" date="2019-12" db="EMBL/GenBank/DDBJ databases">
        <title>Genomic-based taxomic classification of the family Erythrobacteraceae.</title>
        <authorList>
            <person name="Xu L."/>
        </authorList>
    </citation>
    <scope>NUCLEOTIDE SEQUENCE [LARGE SCALE GENOMIC DNA]</scope>
    <source>
        <strain evidence="3 4">DSM 16225</strain>
    </source>
</reference>
<feature type="transmembrane region" description="Helical" evidence="1">
    <location>
        <begin position="26"/>
        <end position="45"/>
    </location>
</feature>
<feature type="domain" description="DUF418" evidence="2">
    <location>
        <begin position="257"/>
        <end position="395"/>
    </location>
</feature>
<feature type="transmembrane region" description="Helical" evidence="1">
    <location>
        <begin position="360"/>
        <end position="378"/>
    </location>
</feature>
<keyword evidence="1" id="KW-0472">Membrane</keyword>
<dbReference type="Proteomes" id="UP000444185">
    <property type="component" value="Unassembled WGS sequence"/>
</dbReference>
<evidence type="ECO:0000313" key="3">
    <source>
        <dbReference type="EMBL" id="MXO49734.1"/>
    </source>
</evidence>
<proteinExistence type="predicted"/>
<evidence type="ECO:0000256" key="1">
    <source>
        <dbReference type="SAM" id="Phobius"/>
    </source>
</evidence>
<evidence type="ECO:0000259" key="2">
    <source>
        <dbReference type="Pfam" id="PF04235"/>
    </source>
</evidence>
<dbReference type="AlphaFoldDB" id="A0A844XW07"/>